<evidence type="ECO:0000313" key="15">
    <source>
        <dbReference type="RefSeq" id="XP_025750018.1"/>
    </source>
</evidence>
<comment type="subcellular location">
    <subcellularLocation>
        <location evidence="1">Nucleus</location>
    </subcellularLocation>
</comment>
<feature type="compositionally biased region" description="Low complexity" evidence="12">
    <location>
        <begin position="365"/>
        <end position="401"/>
    </location>
</feature>
<dbReference type="SUPFAM" id="SSF158639">
    <property type="entry name" value="ENT-like"/>
    <property type="match status" value="1"/>
</dbReference>
<feature type="domain" description="ENT" evidence="13">
    <location>
        <begin position="16"/>
        <end position="114"/>
    </location>
</feature>
<proteinExistence type="predicted"/>
<dbReference type="InterPro" id="IPR036142">
    <property type="entry name" value="ENT_dom-like_sf"/>
</dbReference>
<feature type="region of interest" description="Disordered" evidence="12">
    <location>
        <begin position="662"/>
        <end position="700"/>
    </location>
</feature>
<reference key="1">
    <citation type="submission" date="2019-01" db="UniProtKB">
        <authorList>
            <consortium name="RefSeq"/>
        </authorList>
    </citation>
    <scope>IDENTIFICATION</scope>
</reference>
<keyword evidence="7" id="KW-0234">DNA repair</keyword>
<feature type="compositionally biased region" description="Acidic residues" evidence="12">
    <location>
        <begin position="1271"/>
        <end position="1290"/>
    </location>
</feature>
<organism evidence="14 15">
    <name type="scientific">Callorhinus ursinus</name>
    <name type="common">Northern fur seal</name>
    <dbReference type="NCBI Taxonomy" id="34884"/>
    <lineage>
        <taxon>Eukaryota</taxon>
        <taxon>Metazoa</taxon>
        <taxon>Chordata</taxon>
        <taxon>Craniata</taxon>
        <taxon>Vertebrata</taxon>
        <taxon>Euteleostomi</taxon>
        <taxon>Mammalia</taxon>
        <taxon>Eutheria</taxon>
        <taxon>Laurasiatheria</taxon>
        <taxon>Carnivora</taxon>
        <taxon>Caniformia</taxon>
        <taxon>Pinnipedia</taxon>
        <taxon>Otariidae</taxon>
        <taxon>Callorhinus</taxon>
    </lineage>
</organism>
<keyword evidence="2" id="KW-0678">Repressor</keyword>
<evidence type="ECO:0000256" key="10">
    <source>
        <dbReference type="ARBA" id="ARBA00064602"/>
    </source>
</evidence>
<feature type="region of interest" description="Disordered" evidence="12">
    <location>
        <begin position="365"/>
        <end position="408"/>
    </location>
</feature>
<evidence type="ECO:0000256" key="4">
    <source>
        <dbReference type="ARBA" id="ARBA00022853"/>
    </source>
</evidence>
<keyword evidence="8" id="KW-0539">Nucleus</keyword>
<feature type="region of interest" description="Disordered" evidence="12">
    <location>
        <begin position="1268"/>
        <end position="1302"/>
    </location>
</feature>
<feature type="compositionally biased region" description="Polar residues" evidence="12">
    <location>
        <begin position="662"/>
        <end position="671"/>
    </location>
</feature>
<evidence type="ECO:0000256" key="7">
    <source>
        <dbReference type="ARBA" id="ARBA00023204"/>
    </source>
</evidence>
<evidence type="ECO:0000256" key="9">
    <source>
        <dbReference type="ARBA" id="ARBA00058051"/>
    </source>
</evidence>
<name>A0A3Q7QW65_CALUR</name>
<dbReference type="Pfam" id="PF03735">
    <property type="entry name" value="ENT"/>
    <property type="match status" value="1"/>
</dbReference>
<dbReference type="GO" id="GO:0006355">
    <property type="term" value="P:regulation of DNA-templated transcription"/>
    <property type="evidence" value="ECO:0007669"/>
    <property type="project" value="InterPro"/>
</dbReference>
<evidence type="ECO:0000256" key="2">
    <source>
        <dbReference type="ARBA" id="ARBA00022491"/>
    </source>
</evidence>
<feature type="compositionally biased region" description="Polar residues" evidence="12">
    <location>
        <begin position="1181"/>
        <end position="1195"/>
    </location>
</feature>
<dbReference type="Gene3D" id="1.10.1240.40">
    <property type="entry name" value="ENT domain"/>
    <property type="match status" value="1"/>
</dbReference>
<evidence type="ECO:0000256" key="8">
    <source>
        <dbReference type="ARBA" id="ARBA00023242"/>
    </source>
</evidence>
<accession>A0A3Q7QW65</accession>
<keyword evidence="3" id="KW-0227">DNA damage</keyword>
<evidence type="ECO:0000256" key="3">
    <source>
        <dbReference type="ARBA" id="ARBA00022763"/>
    </source>
</evidence>
<dbReference type="InterPro" id="IPR005491">
    <property type="entry name" value="ENT_dom"/>
</dbReference>
<dbReference type="GO" id="GO:0005654">
    <property type="term" value="C:nucleoplasm"/>
    <property type="evidence" value="ECO:0007669"/>
    <property type="project" value="TreeGrafter"/>
</dbReference>
<dbReference type="Proteomes" id="UP000286641">
    <property type="component" value="Unplaced"/>
</dbReference>
<dbReference type="InterPro" id="IPR033482">
    <property type="entry name" value="EMSY"/>
</dbReference>
<dbReference type="CTD" id="56946"/>
<dbReference type="SMART" id="SM01191">
    <property type="entry name" value="ENT"/>
    <property type="match status" value="1"/>
</dbReference>
<sequence length="1302" mass="139379">MPVVWPTLLDLSRDECKRILRKLELEAYAGVISALRAQGDLTKEKKDLLGELSKVLSISTERHRAEVRRAVNDERLTTIAHKMNLSLYLGERPSYSMSGPNSSSEWSIEGRRLVPLMPRLVPQTAFTVTANAVANAAIQHNASLPVPAETGSKEGVSCSDEDEKPRKRRRTNSSSSSPVVLKEVPKAVVPVSKTITVPVSGSPKMSNIMQSIANSLPPHMSPVKITFTKPSTQTTNTTTQKVIIVTTSPSSTFVPNILSKSHNYAAVTKLVPTSVIASTTQKPPVVITASQSSLVSSSSSGSSSSTPSPIPSTVAVTAVVSSTPSVVMSTVAQGVSTSAIKMASTRLPSPKSLVGAPTQILAQFPKQHQQSPKQQLHQVQQQTQQQVAQPAPVSHQQQPQQSPLPPGIKPTIQIKQESGVKIITQQVQPSKILPKPVTATLPTSSNSPIMVVSSNGAIMTTKLVTTPTGTQATYTRPTVSPSIGRMAATPGAATYVKTTSGSIITVVPKSLATLGGKIISSNIVSGTTTKITTIPMTSKPNVIVVQKTTGKGTTIQGLPGKNVVTTLLNAGGEKTIQTVPTGAKPAIITATRPITKMIVTQPKGIGSTVQPAAKIIPTKIVYGQQGKTQVLIKPKPVTFQATVVSEQTRQLVTETLQQASRVAEAGNSSIQEGKEDPQSYTDSSSSSTESSQSSQDSQPVVHVIASRRQDWSEHEIAMETSPTIIYQDVSSESQSATSTIKALLELQQTTVKEKLESKPRQPTIDLSQMAVPIQMTQEKRHSPESPSIAVVESELVAEYITTERTDEGTEVAFPLLDAVVISGEISSPPLFSVSHRSQPQQPSQPQRTLLQHVAQSQTATQTSVVVKSIPASSPGAITHIMQQALSSHTAFTKHSEELGTEEGEVEEMDTLDPQTGLFYRSALTQSQSAKQQKLSQPQLEQTQLQVKTLQCFQTKQKQTIHLQADQLQHKLPQMPQLSIRHQKLTPLQQEQAQPKPDVQHTQHPMVAKDRQLPTLMAQPPQTVVQVLAVKTTQQLPKLQQAPNQPKIYVQPQTPQSQMPLPAASEKQPASQVEQPIITQGSSVTKITFEGRQPPTVTKITGGSSVPKLTSPVTSISPIQASEKTAVSDILKMSLMEAQIDTNVEHMVVDPPKKALATSMLTGEAGSLPSTHVVVAGMANSTPQQQKCRESSSSPSAVGPPLTTRKIDAPGVPATGQFMRIQNVGQKKAEESPAEIIIQAIPQYAIPCHSSSNVVVEPSGLLELNNFTSQQLDDDETAMEQDIDSSTEDGTEPSPSQSSAERS</sequence>
<dbReference type="PROSITE" id="PS51138">
    <property type="entry name" value="ENT"/>
    <property type="match status" value="1"/>
</dbReference>
<evidence type="ECO:0000256" key="12">
    <source>
        <dbReference type="SAM" id="MobiDB-lite"/>
    </source>
</evidence>
<dbReference type="FunFam" id="1.10.1240.40:FF:000001">
    <property type="entry name" value="BRCA2-interacting transcriptional repressor EMSY isoform X1"/>
    <property type="match status" value="1"/>
</dbReference>
<gene>
    <name evidence="15" type="primary">EMSY</name>
</gene>
<feature type="region of interest" description="Disordered" evidence="12">
    <location>
        <begin position="1181"/>
        <end position="1210"/>
    </location>
</feature>
<evidence type="ECO:0000256" key="1">
    <source>
        <dbReference type="ARBA" id="ARBA00004123"/>
    </source>
</evidence>
<keyword evidence="6" id="KW-0804">Transcription</keyword>
<dbReference type="GO" id="GO:0006281">
    <property type="term" value="P:DNA repair"/>
    <property type="evidence" value="ECO:0007669"/>
    <property type="project" value="UniProtKB-KW"/>
</dbReference>
<feature type="compositionally biased region" description="Low complexity" evidence="12">
    <location>
        <begin position="678"/>
        <end position="698"/>
    </location>
</feature>
<comment type="function">
    <text evidence="9">Regulator which is able to repress transcription, possibly via its interaction with a multiprotein chromatin remodeling complex that modifies the chromatin. Its interaction with BRCA2 suggests that it may play a central role in the DNA repair function of BRCA2. Mediates ligand-dependent transcriptional activation by nuclear hormone receptors.</text>
</comment>
<feature type="region of interest" description="Disordered" evidence="12">
    <location>
        <begin position="145"/>
        <end position="179"/>
    </location>
</feature>
<dbReference type="PANTHER" id="PTHR16500:SF3">
    <property type="entry name" value="BRCA2-INTERACTING TRANSCRIPTIONAL REPRESSOR EMSY"/>
    <property type="match status" value="1"/>
</dbReference>
<dbReference type="GO" id="GO:0006325">
    <property type="term" value="P:chromatin organization"/>
    <property type="evidence" value="ECO:0007669"/>
    <property type="project" value="UniProtKB-KW"/>
</dbReference>
<dbReference type="RefSeq" id="XP_025750018.1">
    <property type="nucleotide sequence ID" value="XM_025894233.1"/>
</dbReference>
<evidence type="ECO:0000259" key="13">
    <source>
        <dbReference type="PROSITE" id="PS51138"/>
    </source>
</evidence>
<feature type="compositionally biased region" description="Polar residues" evidence="12">
    <location>
        <begin position="1292"/>
        <end position="1302"/>
    </location>
</feature>
<dbReference type="GeneID" id="112840772"/>
<keyword evidence="14" id="KW-1185">Reference proteome</keyword>
<comment type="subunit">
    <text evidence="10">Homodimer. Interacts with the transactivation domain of BRCA2. Interacts with CBX1 (via chromoshadow domain). Interacts with ZMYND11. Does not interact with CBX3 or CBX5. Component of a nuclear receptor-mediated transcription complex composed of at least ZNF335, CCAR2 and EMSY; the complex stimulates the transcription of nuclear receptor target genes such as SOX9 and HOXA1. Within the complex interacts with CCAR2 and ZNF335. Components of this complex may associate with components of a histone methylation complex to form a complex at least composed of ZNF335, HCFC1, CCAR2, EMSY, MKI67, RBBP5, ASH2L and WDR5. Within this complex, interacts with ASH2L and RBBP5.</text>
</comment>
<evidence type="ECO:0000313" key="14">
    <source>
        <dbReference type="Proteomes" id="UP000286641"/>
    </source>
</evidence>
<keyword evidence="4" id="KW-0156">Chromatin regulator</keyword>
<reference evidence="15" key="2">
    <citation type="submission" date="2025-08" db="UniProtKB">
        <authorList>
            <consortium name="RefSeq"/>
        </authorList>
    </citation>
    <scope>IDENTIFICATION</scope>
    <source>
        <tissue evidence="15">Blood</tissue>
    </source>
</reference>
<dbReference type="PANTHER" id="PTHR16500">
    <property type="entry name" value="BRCA2-INTERACTING TRANSCRIPTIONAL REPRESSOR EMSY"/>
    <property type="match status" value="1"/>
</dbReference>
<evidence type="ECO:0000256" key="11">
    <source>
        <dbReference type="ARBA" id="ARBA00073247"/>
    </source>
</evidence>
<evidence type="ECO:0000256" key="6">
    <source>
        <dbReference type="ARBA" id="ARBA00023163"/>
    </source>
</evidence>
<protein>
    <recommendedName>
        <fullName evidence="11">BRCA2-interacting transcriptional repressor EMSY</fullName>
    </recommendedName>
</protein>
<evidence type="ECO:0000256" key="5">
    <source>
        <dbReference type="ARBA" id="ARBA00023015"/>
    </source>
</evidence>
<keyword evidence="5" id="KW-0805">Transcription regulation</keyword>